<sequence>MALYWKYIKSQNLLIHTYVIDKITLFPVIDIPAFKIFPSQVSNLKNYKPISIKNNILVKYG</sequence>
<name>A0ABQ0JYY2_9BACT</name>
<dbReference type="Proteomes" id="UP000032309">
    <property type="component" value="Unassembled WGS sequence"/>
</dbReference>
<keyword evidence="2" id="KW-1185">Reference proteome</keyword>
<evidence type="ECO:0000313" key="2">
    <source>
        <dbReference type="Proteomes" id="UP000032309"/>
    </source>
</evidence>
<evidence type="ECO:0000313" key="1">
    <source>
        <dbReference type="EMBL" id="GAN33979.1"/>
    </source>
</evidence>
<proteinExistence type="predicted"/>
<dbReference type="EMBL" id="BAFN01000001">
    <property type="protein sequence ID" value="GAN33979.1"/>
    <property type="molecule type" value="Genomic_DNA"/>
</dbReference>
<comment type="caution">
    <text evidence="1">The sequence shown here is derived from an EMBL/GenBank/DDBJ whole genome shotgun (WGS) entry which is preliminary data.</text>
</comment>
<gene>
    <name evidence="1" type="ORF">BROSI_A2514</name>
</gene>
<protein>
    <submittedName>
        <fullName evidence="1">Phage tail tape measure protein TP901 family</fullName>
    </submittedName>
</protein>
<organism evidence="1 2">
    <name type="scientific">Candidatus Brocadia sinica JPN1</name>
    <dbReference type="NCBI Taxonomy" id="1197129"/>
    <lineage>
        <taxon>Bacteria</taxon>
        <taxon>Pseudomonadati</taxon>
        <taxon>Planctomycetota</taxon>
        <taxon>Candidatus Brocadiia</taxon>
        <taxon>Candidatus Brocadiales</taxon>
        <taxon>Candidatus Brocadiaceae</taxon>
        <taxon>Candidatus Brocadia</taxon>
    </lineage>
</organism>
<reference evidence="2" key="1">
    <citation type="journal article" date="2015" name="Genome Announc.">
        <title>Draft Genome Sequence of an Anaerobic Ammonium-Oxidizing Bacterium, "Candidatus Brocadia sinica".</title>
        <authorList>
            <person name="Oshiki M."/>
            <person name="Shinyako-Hata K."/>
            <person name="Satoh H."/>
            <person name="Okabe S."/>
        </authorList>
    </citation>
    <scope>NUCLEOTIDE SEQUENCE [LARGE SCALE GENOMIC DNA]</scope>
    <source>
        <strain evidence="2">JPN1</strain>
    </source>
</reference>
<accession>A0ABQ0JYY2</accession>